<dbReference type="AlphaFoldDB" id="A0A1Z5JWR4"/>
<dbReference type="InParanoid" id="A0A1Z5JWR4"/>
<dbReference type="EMBL" id="BDSP01000130">
    <property type="protein sequence ID" value="GAX18485.1"/>
    <property type="molecule type" value="Genomic_DNA"/>
</dbReference>
<keyword evidence="1" id="KW-0812">Transmembrane</keyword>
<evidence type="ECO:0000256" key="1">
    <source>
        <dbReference type="SAM" id="Phobius"/>
    </source>
</evidence>
<accession>A0A1Z5JWR4</accession>
<proteinExistence type="predicted"/>
<dbReference type="Proteomes" id="UP000198406">
    <property type="component" value="Unassembled WGS sequence"/>
</dbReference>
<keyword evidence="1" id="KW-1133">Transmembrane helix</keyword>
<keyword evidence="3" id="KW-1185">Reference proteome</keyword>
<comment type="caution">
    <text evidence="2">The sequence shown here is derived from an EMBL/GenBank/DDBJ whole genome shotgun (WGS) entry which is preliminary data.</text>
</comment>
<feature type="transmembrane region" description="Helical" evidence="1">
    <location>
        <begin position="12"/>
        <end position="32"/>
    </location>
</feature>
<feature type="transmembrane region" description="Helical" evidence="1">
    <location>
        <begin position="70"/>
        <end position="88"/>
    </location>
</feature>
<gene>
    <name evidence="2" type="ORF">FisN_2Lh143</name>
</gene>
<organism evidence="2 3">
    <name type="scientific">Fistulifera solaris</name>
    <name type="common">Oleaginous diatom</name>
    <dbReference type="NCBI Taxonomy" id="1519565"/>
    <lineage>
        <taxon>Eukaryota</taxon>
        <taxon>Sar</taxon>
        <taxon>Stramenopiles</taxon>
        <taxon>Ochrophyta</taxon>
        <taxon>Bacillariophyta</taxon>
        <taxon>Bacillariophyceae</taxon>
        <taxon>Bacillariophycidae</taxon>
        <taxon>Naviculales</taxon>
        <taxon>Naviculaceae</taxon>
        <taxon>Fistulifera</taxon>
    </lineage>
</organism>
<name>A0A1Z5JWR4_FISSO</name>
<reference evidence="2 3" key="1">
    <citation type="journal article" date="2015" name="Plant Cell">
        <title>Oil accumulation by the oleaginous diatom Fistulifera solaris as revealed by the genome and transcriptome.</title>
        <authorList>
            <person name="Tanaka T."/>
            <person name="Maeda Y."/>
            <person name="Veluchamy A."/>
            <person name="Tanaka M."/>
            <person name="Abida H."/>
            <person name="Marechal E."/>
            <person name="Bowler C."/>
            <person name="Muto M."/>
            <person name="Sunaga Y."/>
            <person name="Tanaka M."/>
            <person name="Yoshino T."/>
            <person name="Taniguchi T."/>
            <person name="Fukuda Y."/>
            <person name="Nemoto M."/>
            <person name="Matsumoto M."/>
            <person name="Wong P.S."/>
            <person name="Aburatani S."/>
            <person name="Fujibuchi W."/>
        </authorList>
    </citation>
    <scope>NUCLEOTIDE SEQUENCE [LARGE SCALE GENOMIC DNA]</scope>
    <source>
        <strain evidence="2 3">JPCC DA0580</strain>
    </source>
</reference>
<evidence type="ECO:0000313" key="2">
    <source>
        <dbReference type="EMBL" id="GAX18485.1"/>
    </source>
</evidence>
<feature type="transmembrane region" description="Helical" evidence="1">
    <location>
        <begin position="39"/>
        <end position="58"/>
    </location>
</feature>
<sequence>MSSMGGDDNSIALATVRSGLVFTLGFFAYADVGGYKVKNIAMVTVFVLLALMVWSKAAHDLAKSGCQDMLGLYGYSAWAILALILAMMDEKLGERPRGAEALPLNT</sequence>
<evidence type="ECO:0000313" key="3">
    <source>
        <dbReference type="Proteomes" id="UP000198406"/>
    </source>
</evidence>
<keyword evidence="1" id="KW-0472">Membrane</keyword>
<protein>
    <submittedName>
        <fullName evidence="2">Uncharacterized protein</fullName>
    </submittedName>
</protein>